<evidence type="ECO:0000313" key="3">
    <source>
        <dbReference type="Proteomes" id="UP000644115"/>
    </source>
</evidence>
<keyword evidence="3" id="KW-1185">Reference proteome</keyword>
<evidence type="ECO:0000256" key="1">
    <source>
        <dbReference type="SAM" id="MobiDB-lite"/>
    </source>
</evidence>
<protein>
    <submittedName>
        <fullName evidence="2">Uncharacterized protein</fullName>
    </submittedName>
</protein>
<sequence length="122" mass="13548">MVPNKEEPESDSELTEEDATQPEQPEEPAEPAVENAVAEEPAAEEALQHVVDAAELTKECVDRLVEENGAEKALAEVGKCRVVKLRNLAREYDGLQIAGREISKANKTTLLEELKNYYNKKN</sequence>
<evidence type="ECO:0000313" key="2">
    <source>
        <dbReference type="EMBL" id="MBC5998820.1"/>
    </source>
</evidence>
<name>A0A923NER4_9FIRM</name>
<dbReference type="Proteomes" id="UP000644115">
    <property type="component" value="Unassembled WGS sequence"/>
</dbReference>
<organism evidence="2 3">
    <name type="scientific">Lentihominibacter faecis</name>
    <dbReference type="NCBI Taxonomy" id="2764712"/>
    <lineage>
        <taxon>Bacteria</taxon>
        <taxon>Bacillati</taxon>
        <taxon>Bacillota</taxon>
        <taxon>Clostridia</taxon>
        <taxon>Peptostreptococcales</taxon>
        <taxon>Anaerovoracaceae</taxon>
        <taxon>Lentihominibacter</taxon>
    </lineage>
</organism>
<gene>
    <name evidence="2" type="ORF">H8876_02215</name>
</gene>
<feature type="region of interest" description="Disordered" evidence="1">
    <location>
        <begin position="1"/>
        <end position="44"/>
    </location>
</feature>
<reference evidence="2" key="1">
    <citation type="submission" date="2020-08" db="EMBL/GenBank/DDBJ databases">
        <authorList>
            <person name="Liu C."/>
            <person name="Sun Q."/>
        </authorList>
    </citation>
    <scope>NUCLEOTIDE SEQUENCE</scope>
    <source>
        <strain evidence="2">BX16</strain>
    </source>
</reference>
<dbReference type="EMBL" id="JACRWC010000035">
    <property type="protein sequence ID" value="MBC5998820.1"/>
    <property type="molecule type" value="Genomic_DNA"/>
</dbReference>
<proteinExistence type="predicted"/>
<feature type="compositionally biased region" description="Low complexity" evidence="1">
    <location>
        <begin position="30"/>
        <end position="40"/>
    </location>
</feature>
<feature type="compositionally biased region" description="Acidic residues" evidence="1">
    <location>
        <begin position="8"/>
        <end position="29"/>
    </location>
</feature>
<accession>A0A923NER4</accession>
<dbReference type="AlphaFoldDB" id="A0A923NER4"/>
<comment type="caution">
    <text evidence="2">The sequence shown here is derived from an EMBL/GenBank/DDBJ whole genome shotgun (WGS) entry which is preliminary data.</text>
</comment>
<dbReference type="RefSeq" id="WP_249286341.1">
    <property type="nucleotide sequence ID" value="NZ_JACRWC010000035.1"/>
</dbReference>